<dbReference type="Pfam" id="PF00881">
    <property type="entry name" value="Nitroreductase"/>
    <property type="match status" value="1"/>
</dbReference>
<keyword evidence="4 5" id="KW-0560">Oxidoreductase</keyword>
<evidence type="ECO:0000313" key="7">
    <source>
        <dbReference type="EMBL" id="KGX91620.1"/>
    </source>
</evidence>
<dbReference type="PANTHER" id="PTHR43425">
    <property type="entry name" value="OXYGEN-INSENSITIVE NADPH NITROREDUCTASE"/>
    <property type="match status" value="1"/>
</dbReference>
<evidence type="ECO:0000256" key="5">
    <source>
        <dbReference type="PIRNR" id="PIRNR005426"/>
    </source>
</evidence>
<evidence type="ECO:0000256" key="3">
    <source>
        <dbReference type="ARBA" id="ARBA00022643"/>
    </source>
</evidence>
<dbReference type="OrthoDB" id="9775805at2"/>
<keyword evidence="5" id="KW-0521">NADP</keyword>
<accession>A0A0A5GKD8</accession>
<keyword evidence="8" id="KW-1185">Reference proteome</keyword>
<dbReference type="CDD" id="cd02146">
    <property type="entry name" value="NfsA-like"/>
    <property type="match status" value="1"/>
</dbReference>
<dbReference type="Proteomes" id="UP000030528">
    <property type="component" value="Unassembled WGS sequence"/>
</dbReference>
<dbReference type="InterPro" id="IPR016446">
    <property type="entry name" value="Flavin_OxRdtase_Frp"/>
</dbReference>
<comment type="caution">
    <text evidence="7">The sequence shown here is derived from an EMBL/GenBank/DDBJ whole genome shotgun (WGS) entry which is preliminary data.</text>
</comment>
<evidence type="ECO:0000313" key="8">
    <source>
        <dbReference type="Proteomes" id="UP000030528"/>
    </source>
</evidence>
<organism evidence="7 8">
    <name type="scientific">Pontibacillus halophilus JSM 076056 = DSM 19796</name>
    <dbReference type="NCBI Taxonomy" id="1385510"/>
    <lineage>
        <taxon>Bacteria</taxon>
        <taxon>Bacillati</taxon>
        <taxon>Bacillota</taxon>
        <taxon>Bacilli</taxon>
        <taxon>Bacillales</taxon>
        <taxon>Bacillaceae</taxon>
        <taxon>Pontibacillus</taxon>
    </lineage>
</organism>
<dbReference type="RefSeq" id="WP_026800659.1">
    <property type="nucleotide sequence ID" value="NZ_AULI01000009.1"/>
</dbReference>
<dbReference type="GO" id="GO:0016491">
    <property type="term" value="F:oxidoreductase activity"/>
    <property type="evidence" value="ECO:0007669"/>
    <property type="project" value="UniProtKB-UniRule"/>
</dbReference>
<evidence type="ECO:0000256" key="1">
    <source>
        <dbReference type="ARBA" id="ARBA00008366"/>
    </source>
</evidence>
<proteinExistence type="inferred from homology"/>
<keyword evidence="2 5" id="KW-0285">Flavoprotein</keyword>
<dbReference type="Gene3D" id="3.40.109.10">
    <property type="entry name" value="NADH Oxidase"/>
    <property type="match status" value="1"/>
</dbReference>
<dbReference type="PANTHER" id="PTHR43425:SF3">
    <property type="entry name" value="NADPH-DEPENDENT OXIDOREDUCTASE"/>
    <property type="match status" value="1"/>
</dbReference>
<comment type="similarity">
    <text evidence="1 5">Belongs to the flavin oxidoreductase frp family.</text>
</comment>
<protein>
    <submittedName>
        <fullName evidence="7">FMN reductase</fullName>
    </submittedName>
</protein>
<dbReference type="InterPro" id="IPR029479">
    <property type="entry name" value="Nitroreductase"/>
</dbReference>
<keyword evidence="3 5" id="KW-0288">FMN</keyword>
<dbReference type="PIRSF" id="PIRSF005426">
    <property type="entry name" value="Frp"/>
    <property type="match status" value="1"/>
</dbReference>
<sequence length="246" mass="28186">MNETIETILNHRSIRSFTDEALTNEQIDTIVETALMASTSSFMHAYSIIGITDQKKKDQLAEVSGQHYVKENGHMMIFCADLSRFSRMGRDNEVEEMKTNFESTEHLLVSSIDAALAAQNAAIAAESMGLGICYIGSLRNDIARVDSLLELPQHVIPLFGMVFGHPNANTEKKPRLPKEAVYHENRYDPEQDKYIEAFDKKIAAYYAKRKQNARQDTWSDQMTRRFKKPIRLDVTDYVQRKGFNKR</sequence>
<feature type="domain" description="Nitroreductase" evidence="6">
    <location>
        <begin position="8"/>
        <end position="164"/>
    </location>
</feature>
<evidence type="ECO:0000256" key="4">
    <source>
        <dbReference type="ARBA" id="ARBA00023002"/>
    </source>
</evidence>
<dbReference type="eggNOG" id="COG0778">
    <property type="taxonomic scope" value="Bacteria"/>
</dbReference>
<dbReference type="EMBL" id="AVPE01000009">
    <property type="protein sequence ID" value="KGX91620.1"/>
    <property type="molecule type" value="Genomic_DNA"/>
</dbReference>
<dbReference type="NCBIfam" id="NF008033">
    <property type="entry name" value="PRK10765.1"/>
    <property type="match status" value="1"/>
</dbReference>
<dbReference type="AlphaFoldDB" id="A0A0A5GKD8"/>
<dbReference type="SUPFAM" id="SSF55469">
    <property type="entry name" value="FMN-dependent nitroreductase-like"/>
    <property type="match status" value="1"/>
</dbReference>
<reference evidence="7 8" key="1">
    <citation type="submission" date="2013-08" db="EMBL/GenBank/DDBJ databases">
        <authorList>
            <person name="Huang J."/>
            <person name="Wang G."/>
        </authorList>
    </citation>
    <scope>NUCLEOTIDE SEQUENCE [LARGE SCALE GENOMIC DNA]</scope>
    <source>
        <strain evidence="7 8">JSM 076056</strain>
    </source>
</reference>
<gene>
    <name evidence="7" type="ORF">N781_03815</name>
</gene>
<dbReference type="STRING" id="1385510.GCA_000425205_02312"/>
<name>A0A0A5GKD8_9BACI</name>
<dbReference type="InterPro" id="IPR000415">
    <property type="entry name" value="Nitroreductase-like"/>
</dbReference>
<evidence type="ECO:0000259" key="6">
    <source>
        <dbReference type="Pfam" id="PF00881"/>
    </source>
</evidence>
<evidence type="ECO:0000256" key="2">
    <source>
        <dbReference type="ARBA" id="ARBA00022630"/>
    </source>
</evidence>